<comment type="caution">
    <text evidence="1">The sequence shown here is derived from an EMBL/GenBank/DDBJ whole genome shotgun (WGS) entry which is preliminary data.</text>
</comment>
<evidence type="ECO:0000313" key="2">
    <source>
        <dbReference type="Proteomes" id="UP001154282"/>
    </source>
</evidence>
<accession>A0AAV0K2D1</accession>
<dbReference type="Proteomes" id="UP001154282">
    <property type="component" value="Unassembled WGS sequence"/>
</dbReference>
<name>A0AAV0K2D1_9ROSI</name>
<reference evidence="1" key="1">
    <citation type="submission" date="2022-08" db="EMBL/GenBank/DDBJ databases">
        <authorList>
            <person name="Gutierrez-Valencia J."/>
        </authorList>
    </citation>
    <scope>NUCLEOTIDE SEQUENCE</scope>
</reference>
<evidence type="ECO:0000313" key="1">
    <source>
        <dbReference type="EMBL" id="CAI0415930.1"/>
    </source>
</evidence>
<sequence length="119" mass="13857">FILLFISFSFRRWPYSGSTHHQSSIVIRRLVRQMKEGKRPLEMSTTTRLIFDDLLWIIVLSGTLAFIQHRLSDPGISLESINAQQARRRMDFSFGHYASLHIAKSCCLLKVREIFACLE</sequence>
<organism evidence="1 2">
    <name type="scientific">Linum tenue</name>
    <dbReference type="NCBI Taxonomy" id="586396"/>
    <lineage>
        <taxon>Eukaryota</taxon>
        <taxon>Viridiplantae</taxon>
        <taxon>Streptophyta</taxon>
        <taxon>Embryophyta</taxon>
        <taxon>Tracheophyta</taxon>
        <taxon>Spermatophyta</taxon>
        <taxon>Magnoliopsida</taxon>
        <taxon>eudicotyledons</taxon>
        <taxon>Gunneridae</taxon>
        <taxon>Pentapetalae</taxon>
        <taxon>rosids</taxon>
        <taxon>fabids</taxon>
        <taxon>Malpighiales</taxon>
        <taxon>Linaceae</taxon>
        <taxon>Linum</taxon>
    </lineage>
</organism>
<protein>
    <submittedName>
        <fullName evidence="1">Uncharacterized protein</fullName>
    </submittedName>
</protein>
<dbReference type="EMBL" id="CAMGYJ010000005">
    <property type="protein sequence ID" value="CAI0415930.1"/>
    <property type="molecule type" value="Genomic_DNA"/>
</dbReference>
<proteinExistence type="predicted"/>
<gene>
    <name evidence="1" type="ORF">LITE_LOCUS16793</name>
</gene>
<keyword evidence="2" id="KW-1185">Reference proteome</keyword>
<dbReference type="AlphaFoldDB" id="A0AAV0K2D1"/>
<feature type="non-terminal residue" evidence="1">
    <location>
        <position position="1"/>
    </location>
</feature>